<accession>B4PYY8</accession>
<dbReference type="GO" id="GO:0060090">
    <property type="term" value="F:molecular adaptor activity"/>
    <property type="evidence" value="ECO:0007669"/>
    <property type="project" value="TreeGrafter"/>
</dbReference>
<dbReference type="HOGENOM" id="CLU_134624_0_0_1"/>
<dbReference type="EMBL" id="CM000162">
    <property type="protein sequence ID" value="EDX02066.2"/>
    <property type="molecule type" value="Genomic_DNA"/>
</dbReference>
<dbReference type="OrthoDB" id="10036956at2759"/>
<sequence length="161" mass="18055">MSDPVPLLLLLSCFCSCSCPVPVPVLLLLSSHPQLAAMAELPSENYKGRFYLKKVKEEQTRLLELAAITEKDADTLAMSRCVHKDIDGLLRSASGKARLLATQKMKQFEGLCNVHLNPMPDEKFPVTLDDLQGFWDMVSMQVEQVDDMFANIKKLKSNGWK</sequence>
<gene>
    <name evidence="3" type="primary">Dyak\GE15882</name>
    <name evidence="3" type="synonym">dyak_GLEANR_17355</name>
    <name evidence="3" type="synonym">GE15882</name>
    <name evidence="3" type="ORF">Dyak_GE15882</name>
</gene>
<proteinExistence type="inferred from homology"/>
<reference evidence="3 4" key="1">
    <citation type="journal article" date="2007" name="Nature">
        <title>Evolution of genes and genomes on the Drosophila phylogeny.</title>
        <authorList>
            <consortium name="Drosophila 12 Genomes Consortium"/>
            <person name="Clark A.G."/>
            <person name="Eisen M.B."/>
            <person name="Smith D.R."/>
            <person name="Bergman C.M."/>
            <person name="Oliver B."/>
            <person name="Markow T.A."/>
            <person name="Kaufman T.C."/>
            <person name="Kellis M."/>
            <person name="Gelbart W."/>
            <person name="Iyer V.N."/>
            <person name="Pollard D.A."/>
            <person name="Sackton T.B."/>
            <person name="Larracuente A.M."/>
            <person name="Singh N.D."/>
            <person name="Abad J.P."/>
            <person name="Abt D.N."/>
            <person name="Adryan B."/>
            <person name="Aguade M."/>
            <person name="Akashi H."/>
            <person name="Anderson W.W."/>
            <person name="Aquadro C.F."/>
            <person name="Ardell D.H."/>
            <person name="Arguello R."/>
            <person name="Artieri C.G."/>
            <person name="Barbash D.A."/>
            <person name="Barker D."/>
            <person name="Barsanti P."/>
            <person name="Batterham P."/>
            <person name="Batzoglou S."/>
            <person name="Begun D."/>
            <person name="Bhutkar A."/>
            <person name="Blanco E."/>
            <person name="Bosak S.A."/>
            <person name="Bradley R.K."/>
            <person name="Brand A.D."/>
            <person name="Brent M.R."/>
            <person name="Brooks A.N."/>
            <person name="Brown R.H."/>
            <person name="Butlin R.K."/>
            <person name="Caggese C."/>
            <person name="Calvi B.R."/>
            <person name="Bernardo de Carvalho A."/>
            <person name="Caspi A."/>
            <person name="Castrezana S."/>
            <person name="Celniker S.E."/>
            <person name="Chang J.L."/>
            <person name="Chapple C."/>
            <person name="Chatterji S."/>
            <person name="Chinwalla A."/>
            <person name="Civetta A."/>
            <person name="Clifton S.W."/>
            <person name="Comeron J.M."/>
            <person name="Costello J.C."/>
            <person name="Coyne J.A."/>
            <person name="Daub J."/>
            <person name="David R.G."/>
            <person name="Delcher A.L."/>
            <person name="Delehaunty K."/>
            <person name="Do C.B."/>
            <person name="Ebling H."/>
            <person name="Edwards K."/>
            <person name="Eickbush T."/>
            <person name="Evans J.D."/>
            <person name="Filipski A."/>
            <person name="Findeiss S."/>
            <person name="Freyhult E."/>
            <person name="Fulton L."/>
            <person name="Fulton R."/>
            <person name="Garcia A.C."/>
            <person name="Gardiner A."/>
            <person name="Garfield D.A."/>
            <person name="Garvin B.E."/>
            <person name="Gibson G."/>
            <person name="Gilbert D."/>
            <person name="Gnerre S."/>
            <person name="Godfrey J."/>
            <person name="Good R."/>
            <person name="Gotea V."/>
            <person name="Gravely B."/>
            <person name="Greenberg A.J."/>
            <person name="Griffiths-Jones S."/>
            <person name="Gross S."/>
            <person name="Guigo R."/>
            <person name="Gustafson E.A."/>
            <person name="Haerty W."/>
            <person name="Hahn M.W."/>
            <person name="Halligan D.L."/>
            <person name="Halpern A.L."/>
            <person name="Halter G.M."/>
            <person name="Han M.V."/>
            <person name="Heger A."/>
            <person name="Hillier L."/>
            <person name="Hinrichs A.S."/>
            <person name="Holmes I."/>
            <person name="Hoskins R.A."/>
            <person name="Hubisz M.J."/>
            <person name="Hultmark D."/>
            <person name="Huntley M.A."/>
            <person name="Jaffe D.B."/>
            <person name="Jagadeeshan S."/>
            <person name="Jeck W.R."/>
            <person name="Johnson J."/>
            <person name="Jones C.D."/>
            <person name="Jordan W.C."/>
            <person name="Karpen G.H."/>
            <person name="Kataoka E."/>
            <person name="Keightley P.D."/>
            <person name="Kheradpour P."/>
            <person name="Kirkness E.F."/>
            <person name="Koerich L.B."/>
            <person name="Kristiansen K."/>
            <person name="Kudrna D."/>
            <person name="Kulathinal R.J."/>
            <person name="Kumar S."/>
            <person name="Kwok R."/>
            <person name="Lander E."/>
            <person name="Langley C.H."/>
            <person name="Lapoint R."/>
            <person name="Lazzaro B.P."/>
            <person name="Lee S.J."/>
            <person name="Levesque L."/>
            <person name="Li R."/>
            <person name="Lin C.F."/>
            <person name="Lin M.F."/>
            <person name="Lindblad-Toh K."/>
            <person name="Llopart A."/>
            <person name="Long M."/>
            <person name="Low L."/>
            <person name="Lozovsky E."/>
            <person name="Lu J."/>
            <person name="Luo M."/>
            <person name="Machado C.A."/>
            <person name="Makalowski W."/>
            <person name="Marzo M."/>
            <person name="Matsuda M."/>
            <person name="Matzkin L."/>
            <person name="McAllister B."/>
            <person name="McBride C.S."/>
            <person name="McKernan B."/>
            <person name="McKernan K."/>
            <person name="Mendez-Lago M."/>
            <person name="Minx P."/>
            <person name="Mollenhauer M.U."/>
            <person name="Montooth K."/>
            <person name="Mount S.M."/>
            <person name="Mu X."/>
            <person name="Myers E."/>
            <person name="Negre B."/>
            <person name="Newfeld S."/>
            <person name="Nielsen R."/>
            <person name="Noor M.A."/>
            <person name="O'Grady P."/>
            <person name="Pachter L."/>
            <person name="Papaceit M."/>
            <person name="Parisi M.J."/>
            <person name="Parisi M."/>
            <person name="Parts L."/>
            <person name="Pedersen J.S."/>
            <person name="Pesole G."/>
            <person name="Phillippy A.M."/>
            <person name="Ponting C.P."/>
            <person name="Pop M."/>
            <person name="Porcelli D."/>
            <person name="Powell J.R."/>
            <person name="Prohaska S."/>
            <person name="Pruitt K."/>
            <person name="Puig M."/>
            <person name="Quesneville H."/>
            <person name="Ram K.R."/>
            <person name="Rand D."/>
            <person name="Rasmussen M.D."/>
            <person name="Reed L.K."/>
            <person name="Reenan R."/>
            <person name="Reily A."/>
            <person name="Remington K.A."/>
            <person name="Rieger T.T."/>
            <person name="Ritchie M.G."/>
            <person name="Robin C."/>
            <person name="Rogers Y.H."/>
            <person name="Rohde C."/>
            <person name="Rozas J."/>
            <person name="Rubenfield M.J."/>
            <person name="Ruiz A."/>
            <person name="Russo S."/>
            <person name="Salzberg S.L."/>
            <person name="Sanchez-Gracia A."/>
            <person name="Saranga D.J."/>
            <person name="Sato H."/>
            <person name="Schaeffer S.W."/>
            <person name="Schatz M.C."/>
            <person name="Schlenke T."/>
            <person name="Schwartz R."/>
            <person name="Segarra C."/>
            <person name="Singh R.S."/>
            <person name="Sirot L."/>
            <person name="Sirota M."/>
            <person name="Sisneros N.B."/>
            <person name="Smith C.D."/>
            <person name="Smith T.F."/>
            <person name="Spieth J."/>
            <person name="Stage D.E."/>
            <person name="Stark A."/>
            <person name="Stephan W."/>
            <person name="Strausberg R.L."/>
            <person name="Strempel S."/>
            <person name="Sturgill D."/>
            <person name="Sutton G."/>
            <person name="Sutton G.G."/>
            <person name="Tao W."/>
            <person name="Teichmann S."/>
            <person name="Tobari Y.N."/>
            <person name="Tomimura Y."/>
            <person name="Tsolas J.M."/>
            <person name="Valente V.L."/>
            <person name="Venter E."/>
            <person name="Venter J.C."/>
            <person name="Vicario S."/>
            <person name="Vieira F.G."/>
            <person name="Vilella A.J."/>
            <person name="Villasante A."/>
            <person name="Walenz B."/>
            <person name="Wang J."/>
            <person name="Wasserman M."/>
            <person name="Watts T."/>
            <person name="Wilson D."/>
            <person name="Wilson R.K."/>
            <person name="Wing R.A."/>
            <person name="Wolfner M.F."/>
            <person name="Wong A."/>
            <person name="Wong G.K."/>
            <person name="Wu C.I."/>
            <person name="Wu G."/>
            <person name="Yamamoto D."/>
            <person name="Yang H.P."/>
            <person name="Yang S.P."/>
            <person name="Yorke J.A."/>
            <person name="Yoshida K."/>
            <person name="Zdobnov E."/>
            <person name="Zhang P."/>
            <person name="Zhang Y."/>
            <person name="Zimin A.V."/>
            <person name="Baldwin J."/>
            <person name="Abdouelleil A."/>
            <person name="Abdulkadir J."/>
            <person name="Abebe A."/>
            <person name="Abera B."/>
            <person name="Abreu J."/>
            <person name="Acer S.C."/>
            <person name="Aftuck L."/>
            <person name="Alexander A."/>
            <person name="An P."/>
            <person name="Anderson E."/>
            <person name="Anderson S."/>
            <person name="Arachi H."/>
            <person name="Azer M."/>
            <person name="Bachantsang P."/>
            <person name="Barry A."/>
            <person name="Bayul T."/>
            <person name="Berlin A."/>
            <person name="Bessette D."/>
            <person name="Bloom T."/>
            <person name="Blye J."/>
            <person name="Boguslavskiy L."/>
            <person name="Bonnet C."/>
            <person name="Boukhgalter B."/>
            <person name="Bourzgui I."/>
            <person name="Brown A."/>
            <person name="Cahill P."/>
            <person name="Channer S."/>
            <person name="Cheshatsang Y."/>
            <person name="Chuda L."/>
            <person name="Citroen M."/>
            <person name="Collymore A."/>
            <person name="Cooke P."/>
            <person name="Costello M."/>
            <person name="D'Aco K."/>
            <person name="Daza R."/>
            <person name="De Haan G."/>
            <person name="DeGray S."/>
            <person name="DeMaso C."/>
            <person name="Dhargay N."/>
            <person name="Dooley K."/>
            <person name="Dooley E."/>
            <person name="Doricent M."/>
            <person name="Dorje P."/>
            <person name="Dorjee K."/>
            <person name="Dupes A."/>
            <person name="Elong R."/>
            <person name="Falk J."/>
            <person name="Farina A."/>
            <person name="Faro S."/>
            <person name="Ferguson D."/>
            <person name="Fisher S."/>
            <person name="Foley C.D."/>
            <person name="Franke A."/>
            <person name="Friedrich D."/>
            <person name="Gadbois L."/>
            <person name="Gearin G."/>
            <person name="Gearin C.R."/>
            <person name="Giannoukos G."/>
            <person name="Goode T."/>
            <person name="Graham J."/>
            <person name="Grandbois E."/>
            <person name="Grewal S."/>
            <person name="Gyaltsen K."/>
            <person name="Hafez N."/>
            <person name="Hagos B."/>
            <person name="Hall J."/>
            <person name="Henson C."/>
            <person name="Hollinger A."/>
            <person name="Honan T."/>
            <person name="Huard M.D."/>
            <person name="Hughes L."/>
            <person name="Hurhula B."/>
            <person name="Husby M.E."/>
            <person name="Kamat A."/>
            <person name="Kanga B."/>
            <person name="Kashin S."/>
            <person name="Khazanovich D."/>
            <person name="Kisner P."/>
            <person name="Lance K."/>
            <person name="Lara M."/>
            <person name="Lee W."/>
            <person name="Lennon N."/>
            <person name="Letendre F."/>
            <person name="LeVine R."/>
            <person name="Lipovsky A."/>
            <person name="Liu X."/>
            <person name="Liu J."/>
            <person name="Liu S."/>
            <person name="Lokyitsang T."/>
            <person name="Lokyitsang Y."/>
            <person name="Lubonja R."/>
            <person name="Lui A."/>
            <person name="MacDonald P."/>
            <person name="Magnisalis V."/>
            <person name="Maru K."/>
            <person name="Matthews C."/>
            <person name="McCusker W."/>
            <person name="McDonough S."/>
            <person name="Mehta T."/>
            <person name="Meldrim J."/>
            <person name="Meneus L."/>
            <person name="Mihai O."/>
            <person name="Mihalev A."/>
            <person name="Mihova T."/>
            <person name="Mittelman R."/>
            <person name="Mlenga V."/>
            <person name="Montmayeur A."/>
            <person name="Mulrain L."/>
            <person name="Navidi A."/>
            <person name="Naylor J."/>
            <person name="Negash T."/>
            <person name="Nguyen T."/>
            <person name="Nguyen N."/>
            <person name="Nicol R."/>
            <person name="Norbu C."/>
            <person name="Norbu N."/>
            <person name="Novod N."/>
            <person name="O'Neill B."/>
            <person name="Osman S."/>
            <person name="Markiewicz E."/>
            <person name="Oyono O.L."/>
            <person name="Patti C."/>
            <person name="Phunkhang P."/>
            <person name="Pierre F."/>
            <person name="Priest M."/>
            <person name="Raghuraman S."/>
            <person name="Rege F."/>
            <person name="Reyes R."/>
            <person name="Rise C."/>
            <person name="Rogov P."/>
            <person name="Ross K."/>
            <person name="Ryan E."/>
            <person name="Settipalli S."/>
            <person name="Shea T."/>
            <person name="Sherpa N."/>
            <person name="Shi L."/>
            <person name="Shih D."/>
            <person name="Sparrow T."/>
            <person name="Spaulding J."/>
            <person name="Stalker J."/>
            <person name="Stange-Thomann N."/>
            <person name="Stavropoulos S."/>
            <person name="Stone C."/>
            <person name="Strader C."/>
            <person name="Tesfaye S."/>
            <person name="Thomson T."/>
            <person name="Thoulutsang Y."/>
            <person name="Thoulutsang D."/>
            <person name="Topham K."/>
            <person name="Topping I."/>
            <person name="Tsamla T."/>
            <person name="Vassiliev H."/>
            <person name="Vo A."/>
            <person name="Wangchuk T."/>
            <person name="Wangdi T."/>
            <person name="Weiand M."/>
            <person name="Wilkinson J."/>
            <person name="Wilson A."/>
            <person name="Yadav S."/>
            <person name="Young G."/>
            <person name="Yu Q."/>
            <person name="Zembek L."/>
            <person name="Zhong D."/>
            <person name="Zimmer A."/>
            <person name="Zwirko Z."/>
            <person name="Jaffe D.B."/>
            <person name="Alvarez P."/>
            <person name="Brockman W."/>
            <person name="Butler J."/>
            <person name="Chin C."/>
            <person name="Gnerre S."/>
            <person name="Grabherr M."/>
            <person name="Kleber M."/>
            <person name="Mauceli E."/>
            <person name="MacCallum I."/>
        </authorList>
    </citation>
    <scope>NUCLEOTIDE SEQUENCE [LARGE SCALE GENOMIC DNA]</scope>
    <source>
        <strain evidence="4">Tai18E2 / Tucson 14021-0261.01</strain>
    </source>
</reference>
<dbReference type="GO" id="GO:0099572">
    <property type="term" value="C:postsynaptic specialization"/>
    <property type="evidence" value="ECO:0007669"/>
    <property type="project" value="TreeGrafter"/>
</dbReference>
<dbReference type="Pfam" id="PF03359">
    <property type="entry name" value="GKAP"/>
    <property type="match status" value="1"/>
</dbReference>
<dbReference type="AlphaFoldDB" id="B4PYY8"/>
<evidence type="ECO:0000313" key="4">
    <source>
        <dbReference type="Proteomes" id="UP000002282"/>
    </source>
</evidence>
<evidence type="ECO:0000313" key="3">
    <source>
        <dbReference type="EMBL" id="EDX02066.2"/>
    </source>
</evidence>
<dbReference type="GO" id="GO:0098978">
    <property type="term" value="C:glutamatergic synapse"/>
    <property type="evidence" value="ECO:0007669"/>
    <property type="project" value="TreeGrafter"/>
</dbReference>
<dbReference type="PANTHER" id="PTHR12353">
    <property type="entry name" value="DISKS LARGE-ASSOCIATED PROTEIN DAP SAP90/PSD-95-ASSOCIATED PROTEIN"/>
    <property type="match status" value="1"/>
</dbReference>
<organism evidence="3 4">
    <name type="scientific">Drosophila yakuba</name>
    <name type="common">Fruit fly</name>
    <dbReference type="NCBI Taxonomy" id="7245"/>
    <lineage>
        <taxon>Eukaryota</taxon>
        <taxon>Metazoa</taxon>
        <taxon>Ecdysozoa</taxon>
        <taxon>Arthropoda</taxon>
        <taxon>Hexapoda</taxon>
        <taxon>Insecta</taxon>
        <taxon>Pterygota</taxon>
        <taxon>Neoptera</taxon>
        <taxon>Endopterygota</taxon>
        <taxon>Diptera</taxon>
        <taxon>Brachycera</taxon>
        <taxon>Muscomorpha</taxon>
        <taxon>Ephydroidea</taxon>
        <taxon>Drosophilidae</taxon>
        <taxon>Drosophila</taxon>
        <taxon>Sophophora</taxon>
    </lineage>
</organism>
<dbReference type="InterPro" id="IPR005026">
    <property type="entry name" value="SAPAP"/>
</dbReference>
<dbReference type="SMR" id="B4PYY8"/>
<evidence type="ECO:0000256" key="1">
    <source>
        <dbReference type="ARBA" id="ARBA00008839"/>
    </source>
</evidence>
<reference evidence="3 4" key="2">
    <citation type="journal article" date="2007" name="PLoS Biol.">
        <title>Principles of genome evolution in the Drosophila melanogaster species group.</title>
        <authorList>
            <person name="Ranz J.M."/>
            <person name="Maurin D."/>
            <person name="Chan Y.S."/>
            <person name="von Grotthuss M."/>
            <person name="Hillier L.W."/>
            <person name="Roote J."/>
            <person name="Ashburner M."/>
            <person name="Bergman C.M."/>
        </authorList>
    </citation>
    <scope>NUCLEOTIDE SEQUENCE [LARGE SCALE GENOMIC DNA]</scope>
    <source>
        <strain evidence="4">Tai18E2 / Tucson 14021-0261.01</strain>
    </source>
</reference>
<comment type="similarity">
    <text evidence="1">Belongs to the SAPAP family.</text>
</comment>
<dbReference type="KEGG" id="dya:Dyak_GE15882"/>
<evidence type="ECO:0000256" key="2">
    <source>
        <dbReference type="SAM" id="SignalP"/>
    </source>
</evidence>
<feature type="signal peptide" evidence="2">
    <location>
        <begin position="1"/>
        <end position="19"/>
    </location>
</feature>
<feature type="chain" id="PRO_5006459275" evidence="2">
    <location>
        <begin position="20"/>
        <end position="161"/>
    </location>
</feature>
<name>B4PYY8_DROYA</name>
<keyword evidence="4" id="KW-1185">Reference proteome</keyword>
<dbReference type="GO" id="GO:0023052">
    <property type="term" value="P:signaling"/>
    <property type="evidence" value="ECO:0007669"/>
    <property type="project" value="InterPro"/>
</dbReference>
<dbReference type="eggNOG" id="KOG3971">
    <property type="taxonomic scope" value="Eukaryota"/>
</dbReference>
<protein>
    <submittedName>
        <fullName evidence="3">Uncharacterized protein</fullName>
    </submittedName>
</protein>
<dbReference type="Proteomes" id="UP000002282">
    <property type="component" value="Chromosome X"/>
</dbReference>
<keyword evidence="2" id="KW-0732">Signal</keyword>
<dbReference type="PANTHER" id="PTHR12353:SF31">
    <property type="entry name" value="LD44824P"/>
    <property type="match status" value="1"/>
</dbReference>